<keyword evidence="6" id="KW-0030">Aminoacyl-tRNA synthetase</keyword>
<dbReference type="AlphaFoldDB" id="A0A8C7ISN9"/>
<sequence>GQENKKMPTGEVEVLAESVEILNVCHKLPCEIKDFVKVSRLYDYAYIMYYFQLAQCYRDEGSKPDRQPARIHPGNNAWPVEKGYFSTPLPCMMYEEAMKDYGGDMPDTRFLMDISETFPNTEIEFLKEALNQPGSCFQAMCVPDGAVSTVKLKPIFFLQTLDLKWHSSRLLPQMAQARPGDLLLISAGMQECVCPLLGKLRLQCAETLEGSSMAVGNPSAFHFLWVVDFPLFLPKEDDPEQLDSAHHPFTEPLPEDTHLLHSQCEIGGGSILIHKASEQQHVLETILKDDPSLLSHLLEALDSGAPPHGGIAWGLDRLVSIIVGTPSIRDVIAFPNSFRGHDLMNHAPDFVSENELKPYHISVNWPADGEGNQEKYTLLLHLCHKAETLTHIKGGFTLGRCGTTKYRDLYM</sequence>
<reference evidence="8" key="1">
    <citation type="submission" date="2025-08" db="UniProtKB">
        <authorList>
            <consortium name="Ensembl"/>
        </authorList>
    </citation>
    <scope>IDENTIFICATION</scope>
</reference>
<dbReference type="InterPro" id="IPR004364">
    <property type="entry name" value="Aa-tRNA-synt_II"/>
</dbReference>
<evidence type="ECO:0000256" key="6">
    <source>
        <dbReference type="ARBA" id="ARBA00023146"/>
    </source>
</evidence>
<feature type="domain" description="Aminoacyl-tRNA synthetase class II (D/K/N)" evidence="7">
    <location>
        <begin position="85"/>
        <end position="336"/>
    </location>
</feature>
<evidence type="ECO:0000259" key="7">
    <source>
        <dbReference type="Pfam" id="PF00152"/>
    </source>
</evidence>
<evidence type="ECO:0000256" key="5">
    <source>
        <dbReference type="ARBA" id="ARBA00022917"/>
    </source>
</evidence>
<dbReference type="Ensembl" id="ENSOKIT00005081008.1">
    <property type="protein sequence ID" value="ENSOKIP00005076007.1"/>
    <property type="gene ID" value="ENSOKIG00005032126.1"/>
</dbReference>
<keyword evidence="9" id="KW-1185">Reference proteome</keyword>
<evidence type="ECO:0000256" key="3">
    <source>
        <dbReference type="ARBA" id="ARBA00022741"/>
    </source>
</evidence>
<dbReference type="GO" id="GO:0004815">
    <property type="term" value="F:aspartate-tRNA ligase activity"/>
    <property type="evidence" value="ECO:0007669"/>
    <property type="project" value="TreeGrafter"/>
</dbReference>
<keyword evidence="3" id="KW-0547">Nucleotide-binding</keyword>
<dbReference type="PANTHER" id="PTHR22594">
    <property type="entry name" value="ASPARTYL/LYSYL-TRNA SYNTHETASE"/>
    <property type="match status" value="1"/>
</dbReference>
<dbReference type="Proteomes" id="UP000694557">
    <property type="component" value="Unassembled WGS sequence"/>
</dbReference>
<dbReference type="Gene3D" id="3.30.930.10">
    <property type="entry name" value="Bira Bifunctional Protein, Domain 2"/>
    <property type="match status" value="1"/>
</dbReference>
<dbReference type="InterPro" id="IPR004115">
    <property type="entry name" value="GAD-like_sf"/>
</dbReference>
<dbReference type="SUPFAM" id="SSF55681">
    <property type="entry name" value="Class II aaRS and biotin synthetases"/>
    <property type="match status" value="1"/>
</dbReference>
<dbReference type="PANTHER" id="PTHR22594:SF5">
    <property type="entry name" value="ASPARTATE--TRNA LIGASE, MITOCHONDRIAL"/>
    <property type="match status" value="1"/>
</dbReference>
<dbReference type="GeneTree" id="ENSGT01030000234618"/>
<dbReference type="InterPro" id="IPR002312">
    <property type="entry name" value="Asp/Asn-tRNA-synth_IIb"/>
</dbReference>
<dbReference type="PRINTS" id="PR01042">
    <property type="entry name" value="TRNASYNTHASP"/>
</dbReference>
<reference evidence="8" key="2">
    <citation type="submission" date="2025-09" db="UniProtKB">
        <authorList>
            <consortium name="Ensembl"/>
        </authorList>
    </citation>
    <scope>IDENTIFICATION</scope>
</reference>
<dbReference type="Gene3D" id="3.30.1360.30">
    <property type="entry name" value="GAD-like domain"/>
    <property type="match status" value="1"/>
</dbReference>
<dbReference type="GO" id="GO:0005739">
    <property type="term" value="C:mitochondrion"/>
    <property type="evidence" value="ECO:0007669"/>
    <property type="project" value="TreeGrafter"/>
</dbReference>
<keyword evidence="4" id="KW-0067">ATP-binding</keyword>
<dbReference type="InterPro" id="IPR045864">
    <property type="entry name" value="aa-tRNA-synth_II/BPL/LPL"/>
</dbReference>
<keyword evidence="5" id="KW-0648">Protein biosynthesis</keyword>
<dbReference type="Pfam" id="PF00152">
    <property type="entry name" value="tRNA-synt_2"/>
    <property type="match status" value="1"/>
</dbReference>
<dbReference type="GO" id="GO:0006422">
    <property type="term" value="P:aspartyl-tRNA aminoacylation"/>
    <property type="evidence" value="ECO:0007669"/>
    <property type="project" value="TreeGrafter"/>
</dbReference>
<name>A0A8C7ISN9_ONCKI</name>
<evidence type="ECO:0000313" key="9">
    <source>
        <dbReference type="Proteomes" id="UP000694557"/>
    </source>
</evidence>
<proteinExistence type="inferred from homology"/>
<organism evidence="8 9">
    <name type="scientific">Oncorhynchus kisutch</name>
    <name type="common">Coho salmon</name>
    <name type="synonym">Salmo kisutch</name>
    <dbReference type="NCBI Taxonomy" id="8019"/>
    <lineage>
        <taxon>Eukaryota</taxon>
        <taxon>Metazoa</taxon>
        <taxon>Chordata</taxon>
        <taxon>Craniata</taxon>
        <taxon>Vertebrata</taxon>
        <taxon>Euteleostomi</taxon>
        <taxon>Actinopterygii</taxon>
        <taxon>Neopterygii</taxon>
        <taxon>Teleostei</taxon>
        <taxon>Protacanthopterygii</taxon>
        <taxon>Salmoniformes</taxon>
        <taxon>Salmonidae</taxon>
        <taxon>Salmoninae</taxon>
        <taxon>Oncorhynchus</taxon>
    </lineage>
</organism>
<evidence type="ECO:0000256" key="2">
    <source>
        <dbReference type="ARBA" id="ARBA00022598"/>
    </source>
</evidence>
<gene>
    <name evidence="8" type="primary">DARS2</name>
</gene>
<dbReference type="SUPFAM" id="SSF55261">
    <property type="entry name" value="GAD domain-like"/>
    <property type="match status" value="1"/>
</dbReference>
<evidence type="ECO:0000256" key="1">
    <source>
        <dbReference type="ARBA" id="ARBA00006303"/>
    </source>
</evidence>
<evidence type="ECO:0000256" key="4">
    <source>
        <dbReference type="ARBA" id="ARBA00022840"/>
    </source>
</evidence>
<keyword evidence="2" id="KW-0436">Ligase</keyword>
<dbReference type="GO" id="GO:0005524">
    <property type="term" value="F:ATP binding"/>
    <property type="evidence" value="ECO:0007669"/>
    <property type="project" value="UniProtKB-KW"/>
</dbReference>
<accession>A0A8C7ISN9</accession>
<evidence type="ECO:0000313" key="8">
    <source>
        <dbReference type="Ensembl" id="ENSOKIP00005076007.1"/>
    </source>
</evidence>
<comment type="similarity">
    <text evidence="1">Belongs to the class-II aminoacyl-tRNA synthetase family. Type 1 subfamily.</text>
</comment>
<protein>
    <submittedName>
        <fullName evidence="8">Aspartyl-tRNA synthetase 2, mitochondrial</fullName>
    </submittedName>
</protein>